<evidence type="ECO:0000256" key="1">
    <source>
        <dbReference type="ARBA" id="ARBA00022679"/>
    </source>
</evidence>
<proteinExistence type="predicted"/>
<dbReference type="InterPro" id="IPR051016">
    <property type="entry name" value="Diverse_Substrate_AcTransf"/>
</dbReference>
<keyword evidence="2" id="KW-0012">Acyltransferase</keyword>
<dbReference type="InterPro" id="IPR016181">
    <property type="entry name" value="Acyl_CoA_acyltransferase"/>
</dbReference>
<dbReference type="GO" id="GO:0008080">
    <property type="term" value="F:N-acetyltransferase activity"/>
    <property type="evidence" value="ECO:0007669"/>
    <property type="project" value="UniProtKB-ARBA"/>
</dbReference>
<evidence type="ECO:0000259" key="3">
    <source>
        <dbReference type="PROSITE" id="PS51186"/>
    </source>
</evidence>
<dbReference type="InterPro" id="IPR000182">
    <property type="entry name" value="GNAT_dom"/>
</dbReference>
<accession>A0A0Q9YJG1</accession>
<dbReference type="PANTHER" id="PTHR10545:SF29">
    <property type="entry name" value="GH14572P-RELATED"/>
    <property type="match status" value="1"/>
</dbReference>
<name>A0A0Q9YJG1_9GAMM</name>
<reference evidence="5" key="1">
    <citation type="submission" date="2015-09" db="EMBL/GenBank/DDBJ databases">
        <title>Draft Genome Sequences of Two Novel Amoeba-resistant Intranuclear Bacteria, Candidatus Berkiella cookevillensis and Candidatus Berkiella aquae.</title>
        <authorList>
            <person name="Mehari Y.T."/>
            <person name="Arivett B.A."/>
            <person name="Farone A.L."/>
            <person name="Gunderson J.H."/>
            <person name="Farone M.B."/>
        </authorList>
    </citation>
    <scope>NUCLEOTIDE SEQUENCE [LARGE SCALE GENOMIC DNA]</scope>
    <source>
        <strain evidence="5">HT99</strain>
    </source>
</reference>
<sequence length="164" mass="19139">MNHNISIRSAKLTDCQVIYDMAYELAKMQELLHRFCLTLQSLQTMLTDLTEATQTIVAEQEGKVVAFAMYTLLKNNRLYHDGYAMYIDELYVLPENRNQGIGKGMFQYIGSIALKHNCNRLEWWVEQNNQEAFAFYEHIGARALTEFMTFRLQKPALETFVTHI</sequence>
<evidence type="ECO:0000313" key="4">
    <source>
        <dbReference type="EMBL" id="KRG17210.1"/>
    </source>
</evidence>
<protein>
    <submittedName>
        <fullName evidence="5">Acetyltransferase (GNAT) family protein</fullName>
    </submittedName>
</protein>
<dbReference type="STRING" id="295108.HT99x_02006"/>
<evidence type="ECO:0000313" key="5">
    <source>
        <dbReference type="EMBL" id="KRG20789.1"/>
    </source>
</evidence>
<dbReference type="Gene3D" id="3.40.630.30">
    <property type="match status" value="1"/>
</dbReference>
<dbReference type="CDD" id="cd04301">
    <property type="entry name" value="NAT_SF"/>
    <property type="match status" value="1"/>
</dbReference>
<organism evidence="5">
    <name type="scientific">Candidatus Berkiella aquae</name>
    <dbReference type="NCBI Taxonomy" id="295108"/>
    <lineage>
        <taxon>Bacteria</taxon>
        <taxon>Pseudomonadati</taxon>
        <taxon>Pseudomonadota</taxon>
        <taxon>Gammaproteobacteria</taxon>
        <taxon>Candidatus Berkiellales</taxon>
        <taxon>Candidatus Berkiellaceae</taxon>
        <taxon>Candidatus Berkiella</taxon>
    </lineage>
</organism>
<gene>
    <name evidence="5" type="ORF">HT99x_02006</name>
    <name evidence="4" type="ORF">HT99x_03218</name>
</gene>
<dbReference type="PANTHER" id="PTHR10545">
    <property type="entry name" value="DIAMINE N-ACETYLTRANSFERASE"/>
    <property type="match status" value="1"/>
</dbReference>
<dbReference type="OrthoDB" id="9805924at2"/>
<feature type="domain" description="N-acetyltransferase" evidence="3">
    <location>
        <begin position="5"/>
        <end position="164"/>
    </location>
</feature>
<dbReference type="EMBL" id="LKAJ01000038">
    <property type="protein sequence ID" value="KRG17210.1"/>
    <property type="molecule type" value="Genomic_DNA"/>
</dbReference>
<dbReference type="EMBL" id="LKAJ01000008">
    <property type="protein sequence ID" value="KRG20789.1"/>
    <property type="molecule type" value="Genomic_DNA"/>
</dbReference>
<keyword evidence="1 5" id="KW-0808">Transferase</keyword>
<dbReference type="SUPFAM" id="SSF55729">
    <property type="entry name" value="Acyl-CoA N-acyltransferases (Nat)"/>
    <property type="match status" value="1"/>
</dbReference>
<dbReference type="AlphaFoldDB" id="A0A0Q9YJG1"/>
<evidence type="ECO:0000256" key="2">
    <source>
        <dbReference type="ARBA" id="ARBA00023315"/>
    </source>
</evidence>
<dbReference type="Pfam" id="PF00583">
    <property type="entry name" value="Acetyltransf_1"/>
    <property type="match status" value="1"/>
</dbReference>
<comment type="caution">
    <text evidence="5">The sequence shown here is derived from an EMBL/GenBank/DDBJ whole genome shotgun (WGS) entry which is preliminary data.</text>
</comment>
<dbReference type="PROSITE" id="PS51186">
    <property type="entry name" value="GNAT"/>
    <property type="match status" value="1"/>
</dbReference>